<comment type="caution">
    <text evidence="1">The sequence shown here is derived from an EMBL/GenBank/DDBJ whole genome shotgun (WGS) entry which is preliminary data.</text>
</comment>
<gene>
    <name evidence="1" type="ORF">C8J48_2205</name>
</gene>
<name>A0A2T4ZCF4_9BACL</name>
<dbReference type="Proteomes" id="UP000241639">
    <property type="component" value="Unassembled WGS sequence"/>
</dbReference>
<organism evidence="1 2">
    <name type="scientific">Desmospora activa DSM 45169</name>
    <dbReference type="NCBI Taxonomy" id="1121389"/>
    <lineage>
        <taxon>Bacteria</taxon>
        <taxon>Bacillati</taxon>
        <taxon>Bacillota</taxon>
        <taxon>Bacilli</taxon>
        <taxon>Bacillales</taxon>
        <taxon>Thermoactinomycetaceae</taxon>
        <taxon>Desmospora</taxon>
    </lineage>
</organism>
<proteinExistence type="predicted"/>
<evidence type="ECO:0000313" key="1">
    <source>
        <dbReference type="EMBL" id="PTM59578.1"/>
    </source>
</evidence>
<sequence>MVVGLSFPGGSVQAQAQDSVREFELNKQKGQPEVHQGEYVFLHNKGNSFQADQINDKIPGSLKIEEQKGHQSNLVGVGLYKRNGKVHTDFF</sequence>
<accession>A0A2T4ZCF4</accession>
<evidence type="ECO:0000313" key="2">
    <source>
        <dbReference type="Proteomes" id="UP000241639"/>
    </source>
</evidence>
<reference evidence="1 2" key="1">
    <citation type="submission" date="2018-04" db="EMBL/GenBank/DDBJ databases">
        <title>Genomic Encyclopedia of Archaeal and Bacterial Type Strains, Phase II (KMG-II): from individual species to whole genera.</title>
        <authorList>
            <person name="Goeker M."/>
        </authorList>
    </citation>
    <scope>NUCLEOTIDE SEQUENCE [LARGE SCALE GENOMIC DNA]</scope>
    <source>
        <strain evidence="1 2">DSM 45169</strain>
    </source>
</reference>
<dbReference type="EMBL" id="PZZP01000001">
    <property type="protein sequence ID" value="PTM59578.1"/>
    <property type="molecule type" value="Genomic_DNA"/>
</dbReference>
<dbReference type="AlphaFoldDB" id="A0A2T4ZCF4"/>
<keyword evidence="2" id="KW-1185">Reference proteome</keyword>
<protein>
    <submittedName>
        <fullName evidence="1">Uncharacterized protein</fullName>
    </submittedName>
</protein>